<name>A0A2N9BLF7_STRCX</name>
<evidence type="ECO:0000313" key="3">
    <source>
        <dbReference type="Proteomes" id="UP000235464"/>
    </source>
</evidence>
<organism evidence="2 3">
    <name type="scientific">Streptomyces chartreusis NRRL 3882</name>
    <dbReference type="NCBI Taxonomy" id="1079985"/>
    <lineage>
        <taxon>Bacteria</taxon>
        <taxon>Bacillati</taxon>
        <taxon>Actinomycetota</taxon>
        <taxon>Actinomycetes</taxon>
        <taxon>Kitasatosporales</taxon>
        <taxon>Streptomycetaceae</taxon>
        <taxon>Streptomyces</taxon>
    </lineage>
</organism>
<feature type="compositionally biased region" description="Basic and acidic residues" evidence="1">
    <location>
        <begin position="252"/>
        <end position="284"/>
    </location>
</feature>
<keyword evidence="3" id="KW-1185">Reference proteome</keyword>
<protein>
    <submittedName>
        <fullName evidence="2">Uncharacterized protein</fullName>
    </submittedName>
</protein>
<proteinExistence type="predicted"/>
<dbReference type="AlphaFoldDB" id="A0A2N9BLF7"/>
<feature type="compositionally biased region" description="Basic and acidic residues" evidence="1">
    <location>
        <begin position="187"/>
        <end position="207"/>
    </location>
</feature>
<dbReference type="OrthoDB" id="3541690at2"/>
<dbReference type="Gene3D" id="1.20.120.330">
    <property type="entry name" value="Nucleotidyltransferases domain 2"/>
    <property type="match status" value="1"/>
</dbReference>
<sequence>MDFDAVADGLYALRPEEFTAARSSAVAAARTAGDRELAERIGALRKPSLAAWASNLLVRSRPGDVGPLLRLGEGLRHAHHSLDRTQLRELSRQQHALIRALSAQARQLATEAGHPIGEGVQREVENTLHAVLADPEAAQAWASGRLAKPLSAAVGFPAAAASAVAQSTVPESAGTQRRPSAATAPSRPDRKAGEQQRRRLAQARRDVEAADRELRALKDEAAAVGQAAEEAKQQVDRLQRRVDELTEELARTREAHQQARFAERSARERARTADRRVREADRKAATAAAQLERLTSSDDR</sequence>
<evidence type="ECO:0000313" key="2">
    <source>
        <dbReference type="EMBL" id="SOR84203.1"/>
    </source>
</evidence>
<dbReference type="EMBL" id="LT963352">
    <property type="protein sequence ID" value="SOR84203.1"/>
    <property type="molecule type" value="Genomic_DNA"/>
</dbReference>
<dbReference type="Proteomes" id="UP000235464">
    <property type="component" value="Chromosome I"/>
</dbReference>
<evidence type="ECO:0000256" key="1">
    <source>
        <dbReference type="SAM" id="MobiDB-lite"/>
    </source>
</evidence>
<accession>A0A2N9BLF7</accession>
<gene>
    <name evidence="2" type="ORF">SCNRRL3882_7648</name>
</gene>
<feature type="region of interest" description="Disordered" evidence="1">
    <location>
        <begin position="252"/>
        <end position="300"/>
    </location>
</feature>
<feature type="region of interest" description="Disordered" evidence="1">
    <location>
        <begin position="167"/>
        <end position="207"/>
    </location>
</feature>
<reference evidence="3" key="1">
    <citation type="submission" date="2017-11" db="EMBL/GenBank/DDBJ databases">
        <authorList>
            <person name="Wibberg D."/>
        </authorList>
    </citation>
    <scope>NUCLEOTIDE SEQUENCE [LARGE SCALE GENOMIC DNA]</scope>
</reference>
<dbReference type="RefSeq" id="WP_010038210.1">
    <property type="nucleotide sequence ID" value="NZ_LT962942.1"/>
</dbReference>